<proteinExistence type="predicted"/>
<keyword evidence="4" id="KW-1185">Reference proteome</keyword>
<name>A0A2K1IZY1_PHYPA</name>
<dbReference type="Gramene" id="Pp3c18_4740V3.1">
    <property type="protein sequence ID" value="Pp3c18_4740V3.1"/>
    <property type="gene ID" value="Pp3c18_4740"/>
</dbReference>
<dbReference type="EMBL" id="ABEU02000018">
    <property type="protein sequence ID" value="PNR34831.1"/>
    <property type="molecule type" value="Genomic_DNA"/>
</dbReference>
<reference evidence="2 4" key="2">
    <citation type="journal article" date="2018" name="Plant J.">
        <title>The Physcomitrella patens chromosome-scale assembly reveals moss genome structure and evolution.</title>
        <authorList>
            <person name="Lang D."/>
            <person name="Ullrich K.K."/>
            <person name="Murat F."/>
            <person name="Fuchs J."/>
            <person name="Jenkins J."/>
            <person name="Haas F.B."/>
            <person name="Piednoel M."/>
            <person name="Gundlach H."/>
            <person name="Van Bel M."/>
            <person name="Meyberg R."/>
            <person name="Vives C."/>
            <person name="Morata J."/>
            <person name="Symeonidi A."/>
            <person name="Hiss M."/>
            <person name="Muchero W."/>
            <person name="Kamisugi Y."/>
            <person name="Saleh O."/>
            <person name="Blanc G."/>
            <person name="Decker E.L."/>
            <person name="van Gessel N."/>
            <person name="Grimwood J."/>
            <person name="Hayes R.D."/>
            <person name="Graham S.W."/>
            <person name="Gunter L.E."/>
            <person name="McDaniel S.F."/>
            <person name="Hoernstein S.N.W."/>
            <person name="Larsson A."/>
            <person name="Li F.W."/>
            <person name="Perroud P.F."/>
            <person name="Phillips J."/>
            <person name="Ranjan P."/>
            <person name="Rokshar D.S."/>
            <person name="Rothfels C.J."/>
            <person name="Schneider L."/>
            <person name="Shu S."/>
            <person name="Stevenson D.W."/>
            <person name="Thummler F."/>
            <person name="Tillich M."/>
            <person name="Villarreal Aguilar J.C."/>
            <person name="Widiez T."/>
            <person name="Wong G.K."/>
            <person name="Wymore A."/>
            <person name="Zhang Y."/>
            <person name="Zimmer A.D."/>
            <person name="Quatrano R.S."/>
            <person name="Mayer K.F.X."/>
            <person name="Goodstein D."/>
            <person name="Casacuberta J.M."/>
            <person name="Vandepoele K."/>
            <person name="Reski R."/>
            <person name="Cuming A.C."/>
            <person name="Tuskan G.A."/>
            <person name="Maumus F."/>
            <person name="Salse J."/>
            <person name="Schmutz J."/>
            <person name="Rensing S.A."/>
        </authorList>
    </citation>
    <scope>NUCLEOTIDE SEQUENCE [LARGE SCALE GENOMIC DNA]</scope>
    <source>
        <strain evidence="3 4">cv. Gransden 2004</strain>
    </source>
</reference>
<evidence type="ECO:0000259" key="1">
    <source>
        <dbReference type="Pfam" id="PF12706"/>
    </source>
</evidence>
<dbReference type="Gramene" id="Pp3c18_4746V3.1">
    <property type="protein sequence ID" value="Pp3c18_4746V3.1"/>
    <property type="gene ID" value="Pp3c18_4746"/>
</dbReference>
<reference evidence="2 4" key="1">
    <citation type="journal article" date="2008" name="Science">
        <title>The Physcomitrella genome reveals evolutionary insights into the conquest of land by plants.</title>
        <authorList>
            <person name="Rensing S."/>
            <person name="Lang D."/>
            <person name="Zimmer A."/>
            <person name="Terry A."/>
            <person name="Salamov A."/>
            <person name="Shapiro H."/>
            <person name="Nishiyama T."/>
            <person name="Perroud P.-F."/>
            <person name="Lindquist E."/>
            <person name="Kamisugi Y."/>
            <person name="Tanahashi T."/>
            <person name="Sakakibara K."/>
            <person name="Fujita T."/>
            <person name="Oishi K."/>
            <person name="Shin-I T."/>
            <person name="Kuroki Y."/>
            <person name="Toyoda A."/>
            <person name="Suzuki Y."/>
            <person name="Hashimoto A."/>
            <person name="Yamaguchi K."/>
            <person name="Sugano A."/>
            <person name="Kohara Y."/>
            <person name="Fujiyama A."/>
            <person name="Anterola A."/>
            <person name="Aoki S."/>
            <person name="Ashton N."/>
            <person name="Barbazuk W.B."/>
            <person name="Barker E."/>
            <person name="Bennetzen J."/>
            <person name="Bezanilla M."/>
            <person name="Blankenship R."/>
            <person name="Cho S.H."/>
            <person name="Dutcher S."/>
            <person name="Estelle M."/>
            <person name="Fawcett J.A."/>
            <person name="Gundlach H."/>
            <person name="Hanada K."/>
            <person name="Heyl A."/>
            <person name="Hicks K.A."/>
            <person name="Hugh J."/>
            <person name="Lohr M."/>
            <person name="Mayer K."/>
            <person name="Melkozernov A."/>
            <person name="Murata T."/>
            <person name="Nelson D."/>
            <person name="Pils B."/>
            <person name="Prigge M."/>
            <person name="Reiss B."/>
            <person name="Renner T."/>
            <person name="Rombauts S."/>
            <person name="Rushton P."/>
            <person name="Sanderfoot A."/>
            <person name="Schween G."/>
            <person name="Shiu S.-H."/>
            <person name="Stueber K."/>
            <person name="Theodoulou F.L."/>
            <person name="Tu H."/>
            <person name="Van de Peer Y."/>
            <person name="Verrier P.J."/>
            <person name="Waters E."/>
            <person name="Wood A."/>
            <person name="Yang L."/>
            <person name="Cove D."/>
            <person name="Cuming A."/>
            <person name="Hasebe M."/>
            <person name="Lucas S."/>
            <person name="Mishler D.B."/>
            <person name="Reski R."/>
            <person name="Grigoriev I."/>
            <person name="Quatrano R.S."/>
            <person name="Boore J.L."/>
        </authorList>
    </citation>
    <scope>NUCLEOTIDE SEQUENCE [LARGE SCALE GENOMIC DNA]</scope>
    <source>
        <strain evidence="3 4">cv. Gransden 2004</strain>
    </source>
</reference>
<dbReference type="OrthoDB" id="527344at2759"/>
<dbReference type="EnsemblPlants" id="Pp3c18_4740V3.1">
    <property type="protein sequence ID" value="Pp3c18_4740V3.1"/>
    <property type="gene ID" value="Pp3c18_4740"/>
</dbReference>
<dbReference type="GeneID" id="112295489"/>
<dbReference type="AlphaFoldDB" id="A0A2K1IZY1"/>
<evidence type="ECO:0000313" key="2">
    <source>
        <dbReference type="EMBL" id="PNR34831.1"/>
    </source>
</evidence>
<dbReference type="Pfam" id="PF12706">
    <property type="entry name" value="Lactamase_B_2"/>
    <property type="match status" value="1"/>
</dbReference>
<dbReference type="InterPro" id="IPR001279">
    <property type="entry name" value="Metallo-B-lactamas"/>
</dbReference>
<dbReference type="PANTHER" id="PTHR46504">
    <property type="entry name" value="TRNASE Z TRZ1"/>
    <property type="match status" value="1"/>
</dbReference>
<dbReference type="RefSeq" id="XP_024402946.1">
    <property type="nucleotide sequence ID" value="XM_024547178.2"/>
</dbReference>
<dbReference type="PANTHER" id="PTHR46504:SF2">
    <property type="entry name" value="TRNASE Z TRZ1"/>
    <property type="match status" value="1"/>
</dbReference>
<organism evidence="2">
    <name type="scientific">Physcomitrium patens</name>
    <name type="common">Spreading-leaved earth moss</name>
    <name type="synonym">Physcomitrella patens</name>
    <dbReference type="NCBI Taxonomy" id="3218"/>
    <lineage>
        <taxon>Eukaryota</taxon>
        <taxon>Viridiplantae</taxon>
        <taxon>Streptophyta</taxon>
        <taxon>Embryophyta</taxon>
        <taxon>Bryophyta</taxon>
        <taxon>Bryophytina</taxon>
        <taxon>Bryopsida</taxon>
        <taxon>Funariidae</taxon>
        <taxon>Funariales</taxon>
        <taxon>Funariaceae</taxon>
        <taxon>Physcomitrium</taxon>
    </lineage>
</organism>
<dbReference type="EnsemblPlants" id="Pp3c18_4746V3.1">
    <property type="protein sequence ID" value="Pp3c18_4746V3.1"/>
    <property type="gene ID" value="Pp3c18_4746"/>
</dbReference>
<dbReference type="Proteomes" id="UP000006727">
    <property type="component" value="Chromosome 18"/>
</dbReference>
<sequence>MHSLPQWRTATVVCAALSSHMTSHVRVCSLARIAAREFVPNCASVCCFGRRLQFQGRGGGGGGGVTGCGAVDRFAPRASTEGVAAMASIATVQVETEPDSDVTFAVGCRVSSSSFLLAPQDKPVRKKVAPGPGYGQTKLGRPTTGELEVGGFSIEGVSVGGQETCVMLPALKVAFDSGRCPGRIIDMDYVFITHAHMDHIGGLTMYIASRGLKKKKVPTVIVPKCIKATVEKLLAVQRELDESPLPVNLIGMDIGEEFDLGKGLIVKAFKTYHVVPSQGYVIYTVKQKLKAEHVGLPGKEIKALRESGVEVSETVRISEVAFTGDTTSGFFLDEANEDVLHAKLLIMESTFLDDSTSVEDANKYGHMHLFEVLAHADKFKNKDILFIHFSARYQQEDICKAIENIPAPLQGRVHALTEGF</sequence>
<evidence type="ECO:0000313" key="3">
    <source>
        <dbReference type="EnsemblPlants" id="Pp3c18_4740V3.1"/>
    </source>
</evidence>
<protein>
    <recommendedName>
        <fullName evidence="1">Metallo-beta-lactamase domain-containing protein</fullName>
    </recommendedName>
</protein>
<dbReference type="STRING" id="3218.A0A2K1IZY1"/>
<dbReference type="SUPFAM" id="SSF56281">
    <property type="entry name" value="Metallo-hydrolase/oxidoreductase"/>
    <property type="match status" value="1"/>
</dbReference>
<dbReference type="PaxDb" id="3218-PP1S17_61V6.1"/>
<feature type="domain" description="Metallo-beta-lactamase" evidence="1">
    <location>
        <begin position="186"/>
        <end position="389"/>
    </location>
</feature>
<accession>A0A2K1IZY1</accession>
<dbReference type="CDD" id="cd16272">
    <property type="entry name" value="RNaseZ_MBL-fold"/>
    <property type="match status" value="1"/>
</dbReference>
<dbReference type="Gene3D" id="3.60.15.10">
    <property type="entry name" value="Ribonuclease Z/Hydroxyacylglutathione hydrolase-like"/>
    <property type="match status" value="1"/>
</dbReference>
<gene>
    <name evidence="3" type="primary">LOC112295489</name>
    <name evidence="2" type="ORF">PHYPA_022729</name>
</gene>
<dbReference type="InterPro" id="IPR036866">
    <property type="entry name" value="RibonucZ/Hydroxyglut_hydro"/>
</dbReference>
<evidence type="ECO:0000313" key="4">
    <source>
        <dbReference type="Proteomes" id="UP000006727"/>
    </source>
</evidence>
<dbReference type="KEGG" id="ppp:112295489"/>
<reference evidence="3" key="3">
    <citation type="submission" date="2020-12" db="UniProtKB">
        <authorList>
            <consortium name="EnsemblPlants"/>
        </authorList>
    </citation>
    <scope>IDENTIFICATION</scope>
</reference>